<feature type="compositionally biased region" description="Low complexity" evidence="1">
    <location>
        <begin position="452"/>
        <end position="467"/>
    </location>
</feature>
<feature type="compositionally biased region" description="Basic and acidic residues" evidence="1">
    <location>
        <begin position="52"/>
        <end position="64"/>
    </location>
</feature>
<feature type="compositionally biased region" description="Polar residues" evidence="1">
    <location>
        <begin position="145"/>
        <end position="154"/>
    </location>
</feature>
<organism evidence="2 3">
    <name type="scientific">Rhizopogon vesiculosus</name>
    <dbReference type="NCBI Taxonomy" id="180088"/>
    <lineage>
        <taxon>Eukaryota</taxon>
        <taxon>Fungi</taxon>
        <taxon>Dikarya</taxon>
        <taxon>Basidiomycota</taxon>
        <taxon>Agaricomycotina</taxon>
        <taxon>Agaricomycetes</taxon>
        <taxon>Agaricomycetidae</taxon>
        <taxon>Boletales</taxon>
        <taxon>Suillineae</taxon>
        <taxon>Rhizopogonaceae</taxon>
        <taxon>Rhizopogon</taxon>
    </lineage>
</organism>
<evidence type="ECO:0000256" key="1">
    <source>
        <dbReference type="SAM" id="MobiDB-lite"/>
    </source>
</evidence>
<proteinExistence type="predicted"/>
<gene>
    <name evidence="2" type="ORF">AZE42_09499</name>
</gene>
<evidence type="ECO:0000313" key="3">
    <source>
        <dbReference type="Proteomes" id="UP000183567"/>
    </source>
</evidence>
<accession>A0A1J8RF23</accession>
<feature type="region of interest" description="Disordered" evidence="1">
    <location>
        <begin position="315"/>
        <end position="434"/>
    </location>
</feature>
<dbReference type="AlphaFoldDB" id="A0A1J8RF23"/>
<name>A0A1J8RF23_9AGAM</name>
<feature type="compositionally biased region" description="Polar residues" evidence="1">
    <location>
        <begin position="416"/>
        <end position="434"/>
    </location>
</feature>
<feature type="compositionally biased region" description="Basic and acidic residues" evidence="1">
    <location>
        <begin position="193"/>
        <end position="224"/>
    </location>
</feature>
<feature type="region of interest" description="Disordered" evidence="1">
    <location>
        <begin position="449"/>
        <end position="477"/>
    </location>
</feature>
<dbReference type="Proteomes" id="UP000183567">
    <property type="component" value="Unassembled WGS sequence"/>
</dbReference>
<feature type="compositionally biased region" description="Low complexity" evidence="1">
    <location>
        <begin position="315"/>
        <end position="327"/>
    </location>
</feature>
<reference evidence="2 3" key="1">
    <citation type="submission" date="2016-03" db="EMBL/GenBank/DDBJ databases">
        <title>Comparative genomics of the ectomycorrhizal sister species Rhizopogon vinicolor and Rhizopogon vesiculosus (Basidiomycota: Boletales) reveals a divergence of the mating type B locus.</title>
        <authorList>
            <person name="Mujic A.B."/>
            <person name="Kuo A."/>
            <person name="Tritt A."/>
            <person name="Lipzen A."/>
            <person name="Chen C."/>
            <person name="Johnson J."/>
            <person name="Sharma A."/>
            <person name="Barry K."/>
            <person name="Grigoriev I.V."/>
            <person name="Spatafora J.W."/>
        </authorList>
    </citation>
    <scope>NUCLEOTIDE SEQUENCE [LARGE SCALE GENOMIC DNA]</scope>
    <source>
        <strain evidence="2 3">AM-OR11-056</strain>
    </source>
</reference>
<feature type="compositionally biased region" description="Basic and acidic residues" evidence="1">
    <location>
        <begin position="26"/>
        <end position="37"/>
    </location>
</feature>
<feature type="region of interest" description="Disordered" evidence="1">
    <location>
        <begin position="143"/>
        <end position="242"/>
    </location>
</feature>
<dbReference type="EMBL" id="LVVM01000584">
    <property type="protein sequence ID" value="OJA20370.1"/>
    <property type="molecule type" value="Genomic_DNA"/>
</dbReference>
<comment type="caution">
    <text evidence="2">The sequence shown here is derived from an EMBL/GenBank/DDBJ whole genome shotgun (WGS) entry which is preliminary data.</text>
</comment>
<evidence type="ECO:0000313" key="2">
    <source>
        <dbReference type="EMBL" id="OJA20370.1"/>
    </source>
</evidence>
<protein>
    <submittedName>
        <fullName evidence="2">Uncharacterized protein</fullName>
    </submittedName>
</protein>
<keyword evidence="3" id="KW-1185">Reference proteome</keyword>
<sequence length="504" mass="54682">MPYLGGFRLRWWSKSHPKPSLPSENDSDRSSSPERVQRRISLHISAPKNARHSSDRARNSHYSEKALGTPTPTANKTPSTSRLSHDEFLNEKCSTQHLDRPAEATDKVAALLRSTSNVHKSSPPTIDVRPSLVRRVTSKLRITVPATTSSSQPMLSAARPSYSSADAKDSARPPRSPRTPLHHSPTLPNSFVSRERREAALRERGLRPPRKDLSEQEREADERLGLAPVPVPERDEAGSSAASKIKEEWLFMNRSTESGASEPHSAFYSRQLNFGALASGVRRSSHSASESLPRSSSCDSDADLKAEIPFIGRSSMSSSVSPLSQSSHLEVLQEEPAEHGLPTPLPPSPLHSQPPIVISTPVEDSFPPSSPISCTFSSHLAPPGSFSQPHSPLPAPSDKENSYSSSSKPPVRRRMTNASNRSHSSVGTSLSKFGTNSLTNLRRSVIGSIKHSGSSADISTSSSQPSSPRMAISPTIHNRGSILIEAKGIEDAESRRLSELAFLD</sequence>
<feature type="region of interest" description="Disordered" evidence="1">
    <location>
        <begin position="12"/>
        <end position="87"/>
    </location>
</feature>
<feature type="compositionally biased region" description="Polar residues" evidence="1">
    <location>
        <begin position="70"/>
        <end position="82"/>
    </location>
</feature>
<dbReference type="OrthoDB" id="3168445at2759"/>